<dbReference type="EC" id="2.7.11.1" evidence="1"/>
<accession>A0A8H4JU69</accession>
<dbReference type="SUPFAM" id="SSF56112">
    <property type="entry name" value="Protein kinase-like (PK-like)"/>
    <property type="match status" value="1"/>
</dbReference>
<keyword evidence="12" id="KW-1185">Reference proteome</keyword>
<comment type="caution">
    <text evidence="11">The sequence shown here is derived from an EMBL/GenBank/DDBJ whole genome shotgun (WGS) entry which is preliminary data.</text>
</comment>
<keyword evidence="4" id="KW-0547">Nucleotide-binding</keyword>
<evidence type="ECO:0000256" key="2">
    <source>
        <dbReference type="ARBA" id="ARBA00022527"/>
    </source>
</evidence>
<keyword evidence="2 11" id="KW-0723">Serine/threonine-protein kinase</keyword>
<keyword evidence="6" id="KW-0067">ATP-binding</keyword>
<feature type="compositionally biased region" description="Polar residues" evidence="9">
    <location>
        <begin position="1035"/>
        <end position="1051"/>
    </location>
</feature>
<evidence type="ECO:0000256" key="6">
    <source>
        <dbReference type="ARBA" id="ARBA00022840"/>
    </source>
</evidence>
<dbReference type="Gene3D" id="1.10.510.10">
    <property type="entry name" value="Transferase(Phosphotransferase) domain 1"/>
    <property type="match status" value="1"/>
</dbReference>
<protein>
    <recommendedName>
        <fullName evidence="1">non-specific serine/threonine protein kinase</fullName>
        <ecNumber evidence="1">2.7.11.1</ecNumber>
    </recommendedName>
</protein>
<dbReference type="EMBL" id="JAADJG010000701">
    <property type="protein sequence ID" value="KAF4439105.1"/>
    <property type="molecule type" value="Genomic_DNA"/>
</dbReference>
<dbReference type="PANTHER" id="PTHR43671:SF98">
    <property type="entry name" value="SERINE_THREONINE-PROTEIN KINASE NEK11"/>
    <property type="match status" value="1"/>
</dbReference>
<evidence type="ECO:0000256" key="1">
    <source>
        <dbReference type="ARBA" id="ARBA00012513"/>
    </source>
</evidence>
<name>A0A8H4JU69_9HYPO</name>
<dbReference type="OrthoDB" id="9992527at2759"/>
<dbReference type="PANTHER" id="PTHR43671">
    <property type="entry name" value="SERINE/THREONINE-PROTEIN KINASE NEK"/>
    <property type="match status" value="1"/>
</dbReference>
<comment type="catalytic activity">
    <reaction evidence="7">
        <text>L-threonyl-[protein] + ATP = O-phospho-L-threonyl-[protein] + ADP + H(+)</text>
        <dbReference type="Rhea" id="RHEA:46608"/>
        <dbReference type="Rhea" id="RHEA-COMP:11060"/>
        <dbReference type="Rhea" id="RHEA-COMP:11605"/>
        <dbReference type="ChEBI" id="CHEBI:15378"/>
        <dbReference type="ChEBI" id="CHEBI:30013"/>
        <dbReference type="ChEBI" id="CHEBI:30616"/>
        <dbReference type="ChEBI" id="CHEBI:61977"/>
        <dbReference type="ChEBI" id="CHEBI:456216"/>
        <dbReference type="EC" id="2.7.11.1"/>
    </reaction>
</comment>
<evidence type="ECO:0000256" key="9">
    <source>
        <dbReference type="SAM" id="MobiDB-lite"/>
    </source>
</evidence>
<proteinExistence type="predicted"/>
<sequence>MPEVNYPDYKLAPAVFQAWLRNKFNDGTIVVEADMESCREVVIQNPTALQKHLLQNRQDPHCCMIFLQSKDSRAPLNCSIESLSFLSSFFQIAPSFLDFISSFGLSIEPTDYHMTGFNGSDTLDLPTPKALQVPRLGRSGSEHVVQYLLRSVEQSTGPKDAPTWNIRQMAVHHKYDFITGKAFWLNLKTNSLMQERIKEVLAHDPAFSLTPADGLPRSFSVTLLTHLIHLEWCDESWRQCINDLEKEIRKVLKKAKTARVDQQPDYHSAAIKRAWTIKTNRTLTSQTAKNTNILSQAWLKVDRGVRKPLMSYLSPAPTSVLPVASEKAGVAGNKADEARAQQLKSLMVLDSFSFEEVQKLHYFGEQLESFRCTLGLNRQTLRDISEHYEDLANRENLPSEIKISCRNELASFCRRVERIRKNLEIRVTQVESLMAWLQEGKMLFDGILQYRSVQVSHLFTESSRIQSDKMEKIAYKTEKETISMHVITCVTLAFLPGTFVARHSAIMTLQLLEHFREYVGRHLIKGVNGEGQRVSYVPPTVLKHYWTDKRVNAVLNTYDPPIDQSHVVIINNHLHIWSILVYIGQPREITWFCSNIKGLDDLHLPLYKETFPPNLDSWVDQFLQEQWMFNPLNFTLDNIYKRVLPPKTILPLTYEKALTEKRGGQDAASLWKVQLHTQCSSVTSANEPVVFKIYEGPNAESLYTAESNVYSKLQAKDIKYITKQFACFSFPSIQKFIIVLEYAAGGSLLDFLQNVLPPVTPDETLMLWSRLLKLLDALEVLHDLYRPEGSSQWYLAGVHQDIQPANILVFPQKDKDSRFDVKFKLTDFGLAELGRVSTSGGTMATENRGNRMYISPEGYANFSVQELVKTNLPPTADIWALGAVFSDVLVWSVYGDIGRETYRKRRRDQISRQVHMKAADHDACFHDGVERLSSVQEFHNEALEHKRGNDALSPYMSGLILEYMLTDSSERLTAMQIRARAKREIAKLSEPSLATPQPQTPTNPSWGSPALNLPHWNRESLPNRAQGSFRRATVPASSRQRPTQRNVSAPLIQTQYGNEVMVSDQPFLEQSPVEGSPPPPVNRRQSPKPTANEQTNGGGKGSEPTEAPVTVDQVYPMLEAKDSFNLFNGTTSPKTVKGSDIMSLRGMQEARSKIGEFKGRDQIMVIDNYSSMKGHKFKVVKTSRVVSYVAKMADDDGMDLYAASEMAKKPRNCKTSSQIEKGAKGMKTVDGTCNMRRCLDSILDRILLGGKVKPTSIYVYTDGKWEPGEDQVKLVIKRAIDYLIKWGQPPSTIMFQFIQFGRLQVGTDRLQYLDDKCKVKHGDEVYDIVDTKHCDEHVPDIVIGSISRHVDAKGESHTVAESSQNGINGDKGR</sequence>
<evidence type="ECO:0000256" key="7">
    <source>
        <dbReference type="ARBA" id="ARBA00047899"/>
    </source>
</evidence>
<dbReference type="GO" id="GO:0005634">
    <property type="term" value="C:nucleus"/>
    <property type="evidence" value="ECO:0007669"/>
    <property type="project" value="TreeGrafter"/>
</dbReference>
<dbReference type="InterPro" id="IPR050660">
    <property type="entry name" value="NEK_Ser/Thr_kinase"/>
</dbReference>
<dbReference type="Pfam" id="PF00069">
    <property type="entry name" value="Pkinase"/>
    <property type="match status" value="1"/>
</dbReference>
<evidence type="ECO:0000313" key="11">
    <source>
        <dbReference type="EMBL" id="KAF4439105.1"/>
    </source>
</evidence>
<feature type="region of interest" description="Disordered" evidence="9">
    <location>
        <begin position="988"/>
        <end position="1051"/>
    </location>
</feature>
<organism evidence="11 12">
    <name type="scientific">Fusarium austroafricanum</name>
    <dbReference type="NCBI Taxonomy" id="2364996"/>
    <lineage>
        <taxon>Eukaryota</taxon>
        <taxon>Fungi</taxon>
        <taxon>Dikarya</taxon>
        <taxon>Ascomycota</taxon>
        <taxon>Pezizomycotina</taxon>
        <taxon>Sordariomycetes</taxon>
        <taxon>Hypocreomycetidae</taxon>
        <taxon>Hypocreales</taxon>
        <taxon>Nectriaceae</taxon>
        <taxon>Fusarium</taxon>
        <taxon>Fusarium concolor species complex</taxon>
    </lineage>
</organism>
<evidence type="ECO:0000313" key="12">
    <source>
        <dbReference type="Proteomes" id="UP000605986"/>
    </source>
</evidence>
<evidence type="ECO:0000259" key="10">
    <source>
        <dbReference type="PROSITE" id="PS50011"/>
    </source>
</evidence>
<feature type="compositionally biased region" description="Polar residues" evidence="9">
    <location>
        <begin position="1083"/>
        <end position="1095"/>
    </location>
</feature>
<keyword evidence="3" id="KW-0808">Transferase</keyword>
<feature type="region of interest" description="Disordered" evidence="9">
    <location>
        <begin position="1353"/>
        <end position="1373"/>
    </location>
</feature>
<evidence type="ECO:0000256" key="5">
    <source>
        <dbReference type="ARBA" id="ARBA00022777"/>
    </source>
</evidence>
<dbReference type="SMART" id="SM00220">
    <property type="entry name" value="S_TKc"/>
    <property type="match status" value="1"/>
</dbReference>
<dbReference type="InterPro" id="IPR000719">
    <property type="entry name" value="Prot_kinase_dom"/>
</dbReference>
<dbReference type="Proteomes" id="UP000605986">
    <property type="component" value="Unassembled WGS sequence"/>
</dbReference>
<dbReference type="GO" id="GO:0005524">
    <property type="term" value="F:ATP binding"/>
    <property type="evidence" value="ECO:0007669"/>
    <property type="project" value="UniProtKB-KW"/>
</dbReference>
<keyword evidence="5 11" id="KW-0418">Kinase</keyword>
<comment type="catalytic activity">
    <reaction evidence="8">
        <text>L-seryl-[protein] + ATP = O-phospho-L-seryl-[protein] + ADP + H(+)</text>
        <dbReference type="Rhea" id="RHEA:17989"/>
        <dbReference type="Rhea" id="RHEA-COMP:9863"/>
        <dbReference type="Rhea" id="RHEA-COMP:11604"/>
        <dbReference type="ChEBI" id="CHEBI:15378"/>
        <dbReference type="ChEBI" id="CHEBI:29999"/>
        <dbReference type="ChEBI" id="CHEBI:30616"/>
        <dbReference type="ChEBI" id="CHEBI:83421"/>
        <dbReference type="ChEBI" id="CHEBI:456216"/>
        <dbReference type="EC" id="2.7.11.1"/>
    </reaction>
</comment>
<feature type="region of interest" description="Disordered" evidence="9">
    <location>
        <begin position="1069"/>
        <end position="1107"/>
    </location>
</feature>
<evidence type="ECO:0000256" key="8">
    <source>
        <dbReference type="ARBA" id="ARBA00048679"/>
    </source>
</evidence>
<dbReference type="GO" id="GO:0004674">
    <property type="term" value="F:protein serine/threonine kinase activity"/>
    <property type="evidence" value="ECO:0007669"/>
    <property type="project" value="UniProtKB-KW"/>
</dbReference>
<dbReference type="Pfam" id="PF26616">
    <property type="entry name" value="CorA-like"/>
    <property type="match status" value="1"/>
</dbReference>
<reference evidence="11" key="1">
    <citation type="submission" date="2020-01" db="EMBL/GenBank/DDBJ databases">
        <title>Identification and distribution of gene clusters putatively required for synthesis of sphingolipid metabolism inhibitors in phylogenetically diverse species of the filamentous fungus Fusarium.</title>
        <authorList>
            <person name="Kim H.-S."/>
            <person name="Busman M."/>
            <person name="Brown D.W."/>
            <person name="Divon H."/>
            <person name="Uhlig S."/>
            <person name="Proctor R.H."/>
        </authorList>
    </citation>
    <scope>NUCLEOTIDE SEQUENCE</scope>
    <source>
        <strain evidence="11">NRRL 53441</strain>
    </source>
</reference>
<dbReference type="InterPro" id="IPR011009">
    <property type="entry name" value="Kinase-like_dom_sf"/>
</dbReference>
<gene>
    <name evidence="11" type="ORF">F53441_12656</name>
</gene>
<dbReference type="PROSITE" id="PS50011">
    <property type="entry name" value="PROTEIN_KINASE_DOM"/>
    <property type="match status" value="1"/>
</dbReference>
<evidence type="ECO:0000256" key="4">
    <source>
        <dbReference type="ARBA" id="ARBA00022741"/>
    </source>
</evidence>
<feature type="compositionally biased region" description="Polar residues" evidence="9">
    <location>
        <begin position="992"/>
        <end position="1006"/>
    </location>
</feature>
<feature type="domain" description="Protein kinase" evidence="10">
    <location>
        <begin position="656"/>
        <end position="993"/>
    </location>
</feature>
<evidence type="ECO:0000256" key="3">
    <source>
        <dbReference type="ARBA" id="ARBA00022679"/>
    </source>
</evidence>
<dbReference type="InterPro" id="IPR058257">
    <property type="entry name" value="CorA-like_dom"/>
</dbReference>